<dbReference type="Proteomes" id="UP000246352">
    <property type="component" value="Unassembled WGS sequence"/>
</dbReference>
<sequence>MRLLDGRTQSLESGCPHHEATTDLTLKSGQLPLQACAETVMSARMSAAIRNDLSLAS</sequence>
<accession>A0A317PCU9</accession>
<evidence type="ECO:0000313" key="2">
    <source>
        <dbReference type="Proteomes" id="UP000246352"/>
    </source>
</evidence>
<gene>
    <name evidence="1" type="ORF">DFR52_1083</name>
</gene>
<comment type="caution">
    <text evidence="1">The sequence shown here is derived from an EMBL/GenBank/DDBJ whole genome shotgun (WGS) entry which is preliminary data.</text>
</comment>
<organism evidence="1 2">
    <name type="scientific">Hoeflea marina</name>
    <dbReference type="NCBI Taxonomy" id="274592"/>
    <lineage>
        <taxon>Bacteria</taxon>
        <taxon>Pseudomonadati</taxon>
        <taxon>Pseudomonadota</taxon>
        <taxon>Alphaproteobacteria</taxon>
        <taxon>Hyphomicrobiales</taxon>
        <taxon>Rhizobiaceae</taxon>
        <taxon>Hoeflea</taxon>
    </lineage>
</organism>
<name>A0A317PCU9_9HYPH</name>
<dbReference type="EMBL" id="QGTR01000008">
    <property type="protein sequence ID" value="PWV95739.1"/>
    <property type="molecule type" value="Genomic_DNA"/>
</dbReference>
<dbReference type="AlphaFoldDB" id="A0A317PCU9"/>
<reference evidence="1 2" key="1">
    <citation type="submission" date="2018-05" db="EMBL/GenBank/DDBJ databases">
        <title>Genomic Encyclopedia of Type Strains, Phase IV (KMG-IV): sequencing the most valuable type-strain genomes for metagenomic binning, comparative biology and taxonomic classification.</title>
        <authorList>
            <person name="Goeker M."/>
        </authorList>
    </citation>
    <scope>NUCLEOTIDE SEQUENCE [LARGE SCALE GENOMIC DNA]</scope>
    <source>
        <strain evidence="1 2">DSM 16791</strain>
    </source>
</reference>
<protein>
    <submittedName>
        <fullName evidence="1">Uncharacterized protein</fullName>
    </submittedName>
</protein>
<keyword evidence="2" id="KW-1185">Reference proteome</keyword>
<evidence type="ECO:0000313" key="1">
    <source>
        <dbReference type="EMBL" id="PWV95739.1"/>
    </source>
</evidence>
<proteinExistence type="predicted"/>